<name>A0A3N6QRZ8_BRACR</name>
<protein>
    <submittedName>
        <fullName evidence="1">Uncharacterized protein</fullName>
    </submittedName>
</protein>
<sequence>MRWRGLFCNRTVQGLFFPYGLLRGRRAEVVRLTFQRRRRLRSWQLRCHSSHPFVYRYGVSSFGGSSSLCFGFEICVSPVSNW</sequence>
<gene>
    <name evidence="1" type="ORF">F2Q70_00017723</name>
</gene>
<dbReference type="EMBL" id="QGKY02001250">
    <property type="protein sequence ID" value="KAF2565155.1"/>
    <property type="molecule type" value="Genomic_DNA"/>
</dbReference>
<comment type="caution">
    <text evidence="1">The sequence shown here is derived from an EMBL/GenBank/DDBJ whole genome shotgun (WGS) entry which is preliminary data.</text>
</comment>
<dbReference type="AlphaFoldDB" id="A0A3N6QRZ8"/>
<reference evidence="1" key="1">
    <citation type="submission" date="2019-12" db="EMBL/GenBank/DDBJ databases">
        <title>Genome sequencing and annotation of Brassica cretica.</title>
        <authorList>
            <person name="Studholme D.J."/>
            <person name="Sarris P.F."/>
        </authorList>
    </citation>
    <scope>NUCLEOTIDE SEQUENCE</scope>
    <source>
        <strain evidence="1">PFS-102/07</strain>
        <tissue evidence="1">Leaf</tissue>
    </source>
</reference>
<organism evidence="1">
    <name type="scientific">Brassica cretica</name>
    <name type="common">Mustard</name>
    <dbReference type="NCBI Taxonomy" id="69181"/>
    <lineage>
        <taxon>Eukaryota</taxon>
        <taxon>Viridiplantae</taxon>
        <taxon>Streptophyta</taxon>
        <taxon>Embryophyta</taxon>
        <taxon>Tracheophyta</taxon>
        <taxon>Spermatophyta</taxon>
        <taxon>Magnoliopsida</taxon>
        <taxon>eudicotyledons</taxon>
        <taxon>Gunneridae</taxon>
        <taxon>Pentapetalae</taxon>
        <taxon>rosids</taxon>
        <taxon>malvids</taxon>
        <taxon>Brassicales</taxon>
        <taxon>Brassicaceae</taxon>
        <taxon>Brassiceae</taxon>
        <taxon>Brassica</taxon>
    </lineage>
</organism>
<proteinExistence type="predicted"/>
<evidence type="ECO:0000313" key="1">
    <source>
        <dbReference type="EMBL" id="KAF2565155.1"/>
    </source>
</evidence>
<accession>A0A3N6QRZ8</accession>